<accession>M3D4J7</accession>
<dbReference type="OMA" id="HAKTARW"/>
<dbReference type="Proteomes" id="UP000016931">
    <property type="component" value="Unassembled WGS sequence"/>
</dbReference>
<dbReference type="OrthoDB" id="25029at2759"/>
<dbReference type="InterPro" id="IPR013792">
    <property type="entry name" value="RNA3'P_cycl/enolpyr_Trfase_a/b"/>
</dbReference>
<dbReference type="STRING" id="692275.M3D4J7"/>
<dbReference type="EMBL" id="KB456263">
    <property type="protein sequence ID" value="EMF13140.1"/>
    <property type="molecule type" value="Genomic_DNA"/>
</dbReference>
<dbReference type="GO" id="GO:0005634">
    <property type="term" value="C:nucleus"/>
    <property type="evidence" value="ECO:0007669"/>
    <property type="project" value="TreeGrafter"/>
</dbReference>
<name>M3D4J7_SPHMS</name>
<sequence>MAKPQVRQKELVVLDGRTLEGGGQLVRIAFCLSALTGTPVQVNDIRGKRSGSGGLKPQHLACVQWLAQACNARLSGAEKGSKTLTMAPGQGQPMQSGLPSVFQKSSSLGDETRPFYECHVDIGTAGSTSLALQAILPFLLFAKLPTESTIYLRVSGGTNVSGSPSYEYIRYVLLPTLARIGFPVMQVVLEKRSWNQGASGIGSFTLQIPPRSGMPLPAFRYAPQTLTAAPAKPTNLRAIFIAPSSCHEHFRKILLPALVHNFGHCILPDTSSDSNKKLMIECEDSQHDKRMYFILIATVPSADEKCSSYILARDWLYERKISCQLRATTEMVEGVTKNLAEEWCSGTWVDEHMRDQLVIFQALAQGRAEVFPGWKDGDMERLREASLHAKTAEWVAKQILGVTFDRGGYCEGAGYGSA</sequence>
<dbReference type="Gene3D" id="3.65.10.20">
    <property type="entry name" value="RNA 3'-terminal phosphate cyclase domain"/>
    <property type="match status" value="2"/>
</dbReference>
<dbReference type="InterPro" id="IPR000228">
    <property type="entry name" value="RNA3'_term_phos_cyc"/>
</dbReference>
<dbReference type="InterPro" id="IPR023797">
    <property type="entry name" value="RNA3'_phos_cyclase_dom"/>
</dbReference>
<protein>
    <submittedName>
        <fullName evidence="2">RNA 3'-terminal phosphate cyclase</fullName>
    </submittedName>
</protein>
<reference evidence="2 3" key="1">
    <citation type="journal article" date="2012" name="PLoS Pathog.">
        <title>Diverse lifestyles and strategies of plant pathogenesis encoded in the genomes of eighteen Dothideomycetes fungi.</title>
        <authorList>
            <person name="Ohm R.A."/>
            <person name="Feau N."/>
            <person name="Henrissat B."/>
            <person name="Schoch C.L."/>
            <person name="Horwitz B.A."/>
            <person name="Barry K.W."/>
            <person name="Condon B.J."/>
            <person name="Copeland A.C."/>
            <person name="Dhillon B."/>
            <person name="Glaser F."/>
            <person name="Hesse C.N."/>
            <person name="Kosti I."/>
            <person name="LaButti K."/>
            <person name="Lindquist E.A."/>
            <person name="Lucas S."/>
            <person name="Salamov A.A."/>
            <person name="Bradshaw R.E."/>
            <person name="Ciuffetti L."/>
            <person name="Hamelin R.C."/>
            <person name="Kema G.H.J."/>
            <person name="Lawrence C."/>
            <person name="Scott J.A."/>
            <person name="Spatafora J.W."/>
            <person name="Turgeon B.G."/>
            <person name="de Wit P.J.G.M."/>
            <person name="Zhong S."/>
            <person name="Goodwin S.B."/>
            <person name="Grigoriev I.V."/>
        </authorList>
    </citation>
    <scope>NUCLEOTIDE SEQUENCE [LARGE SCALE GENOMIC DNA]</scope>
    <source>
        <strain evidence="2 3">SO2202</strain>
    </source>
</reference>
<dbReference type="Pfam" id="PF01137">
    <property type="entry name" value="RTC"/>
    <property type="match status" value="1"/>
</dbReference>
<dbReference type="eggNOG" id="KOG3980">
    <property type="taxonomic scope" value="Eukaryota"/>
</dbReference>
<keyword evidence="3" id="KW-1185">Reference proteome</keyword>
<dbReference type="AlphaFoldDB" id="M3D4J7"/>
<dbReference type="PANTHER" id="PTHR11096:SF0">
    <property type="entry name" value="RNA 3'-TERMINAL PHOSPHATE CYCLASE"/>
    <property type="match status" value="1"/>
</dbReference>
<dbReference type="HOGENOM" id="CLU_027882_3_0_1"/>
<dbReference type="RefSeq" id="XP_016761261.1">
    <property type="nucleotide sequence ID" value="XM_016904971.1"/>
</dbReference>
<evidence type="ECO:0000313" key="2">
    <source>
        <dbReference type="EMBL" id="EMF13140.1"/>
    </source>
</evidence>
<feature type="domain" description="RNA 3'-terminal phosphate cyclase" evidence="1">
    <location>
        <begin position="19"/>
        <end position="405"/>
    </location>
</feature>
<dbReference type="GO" id="GO:0006396">
    <property type="term" value="P:RNA processing"/>
    <property type="evidence" value="ECO:0007669"/>
    <property type="project" value="InterPro"/>
</dbReference>
<dbReference type="PANTHER" id="PTHR11096">
    <property type="entry name" value="RNA 3' TERMINAL PHOSPHATE CYCLASE"/>
    <property type="match status" value="1"/>
</dbReference>
<dbReference type="InterPro" id="IPR037136">
    <property type="entry name" value="RNA3'_phos_cyclase_dom_sf"/>
</dbReference>
<evidence type="ECO:0000259" key="1">
    <source>
        <dbReference type="Pfam" id="PF01137"/>
    </source>
</evidence>
<organism evidence="2 3">
    <name type="scientific">Sphaerulina musiva (strain SO2202)</name>
    <name type="common">Poplar stem canker fungus</name>
    <name type="synonym">Septoria musiva</name>
    <dbReference type="NCBI Taxonomy" id="692275"/>
    <lineage>
        <taxon>Eukaryota</taxon>
        <taxon>Fungi</taxon>
        <taxon>Dikarya</taxon>
        <taxon>Ascomycota</taxon>
        <taxon>Pezizomycotina</taxon>
        <taxon>Dothideomycetes</taxon>
        <taxon>Dothideomycetidae</taxon>
        <taxon>Mycosphaerellales</taxon>
        <taxon>Mycosphaerellaceae</taxon>
        <taxon>Sphaerulina</taxon>
    </lineage>
</organism>
<dbReference type="GO" id="GO:0003963">
    <property type="term" value="F:RNA-3'-phosphate cyclase activity"/>
    <property type="evidence" value="ECO:0007669"/>
    <property type="project" value="TreeGrafter"/>
</dbReference>
<dbReference type="GeneID" id="27902108"/>
<evidence type="ECO:0000313" key="3">
    <source>
        <dbReference type="Proteomes" id="UP000016931"/>
    </source>
</evidence>
<gene>
    <name evidence="2" type="ORF">SEPMUDRAFT_148518</name>
</gene>
<dbReference type="SUPFAM" id="SSF55205">
    <property type="entry name" value="EPT/RTPC-like"/>
    <property type="match status" value="1"/>
</dbReference>
<proteinExistence type="predicted"/>